<comment type="caution">
    <text evidence="1">The sequence shown here is derived from an EMBL/GenBank/DDBJ whole genome shotgun (WGS) entry which is preliminary data.</text>
</comment>
<reference evidence="2" key="1">
    <citation type="journal article" date="2022" name="Mol. Ecol. Resour.">
        <title>The genomes of chicory, endive, great burdock and yacon provide insights into Asteraceae palaeo-polyploidization history and plant inulin production.</title>
        <authorList>
            <person name="Fan W."/>
            <person name="Wang S."/>
            <person name="Wang H."/>
            <person name="Wang A."/>
            <person name="Jiang F."/>
            <person name="Liu H."/>
            <person name="Zhao H."/>
            <person name="Xu D."/>
            <person name="Zhang Y."/>
        </authorList>
    </citation>
    <scope>NUCLEOTIDE SEQUENCE [LARGE SCALE GENOMIC DNA]</scope>
    <source>
        <strain evidence="2">cv. Niubang</strain>
    </source>
</reference>
<name>A0ACB9EFB2_ARCLA</name>
<accession>A0ACB9EFB2</accession>
<dbReference type="Proteomes" id="UP001055879">
    <property type="component" value="Linkage Group LG02"/>
</dbReference>
<evidence type="ECO:0000313" key="1">
    <source>
        <dbReference type="EMBL" id="KAI3757502.1"/>
    </source>
</evidence>
<reference evidence="1 2" key="2">
    <citation type="journal article" date="2022" name="Mol. Ecol. Resour.">
        <title>The genomes of chicory, endive, great burdock and yacon provide insights into Asteraceae paleo-polyploidization history and plant inulin production.</title>
        <authorList>
            <person name="Fan W."/>
            <person name="Wang S."/>
            <person name="Wang H."/>
            <person name="Wang A."/>
            <person name="Jiang F."/>
            <person name="Liu H."/>
            <person name="Zhao H."/>
            <person name="Xu D."/>
            <person name="Zhang Y."/>
        </authorList>
    </citation>
    <scope>NUCLEOTIDE SEQUENCE [LARGE SCALE GENOMIC DNA]</scope>
    <source>
        <strain evidence="2">cv. Niubang</strain>
    </source>
</reference>
<proteinExistence type="predicted"/>
<protein>
    <submittedName>
        <fullName evidence="1">Uncharacterized protein</fullName>
    </submittedName>
</protein>
<evidence type="ECO:0000313" key="2">
    <source>
        <dbReference type="Proteomes" id="UP001055879"/>
    </source>
</evidence>
<keyword evidence="2" id="KW-1185">Reference proteome</keyword>
<sequence length="81" mass="9326">MEPIVSSSVSTDSFLLWFLLSLNRCCDGDRLQKMVLRWGSTAENVFKHSREGGVPVEIMYEKGKMTMEKKPFRLDPISFHS</sequence>
<gene>
    <name evidence="1" type="ORF">L6452_05042</name>
</gene>
<organism evidence="1 2">
    <name type="scientific">Arctium lappa</name>
    <name type="common">Greater burdock</name>
    <name type="synonym">Lappa major</name>
    <dbReference type="NCBI Taxonomy" id="4217"/>
    <lineage>
        <taxon>Eukaryota</taxon>
        <taxon>Viridiplantae</taxon>
        <taxon>Streptophyta</taxon>
        <taxon>Embryophyta</taxon>
        <taxon>Tracheophyta</taxon>
        <taxon>Spermatophyta</taxon>
        <taxon>Magnoliopsida</taxon>
        <taxon>eudicotyledons</taxon>
        <taxon>Gunneridae</taxon>
        <taxon>Pentapetalae</taxon>
        <taxon>asterids</taxon>
        <taxon>campanulids</taxon>
        <taxon>Asterales</taxon>
        <taxon>Asteraceae</taxon>
        <taxon>Carduoideae</taxon>
        <taxon>Cardueae</taxon>
        <taxon>Arctiinae</taxon>
        <taxon>Arctium</taxon>
    </lineage>
</organism>
<dbReference type="EMBL" id="CM042048">
    <property type="protein sequence ID" value="KAI3757502.1"/>
    <property type="molecule type" value="Genomic_DNA"/>
</dbReference>